<feature type="region of interest" description="Disordered" evidence="1">
    <location>
        <begin position="758"/>
        <end position="794"/>
    </location>
</feature>
<feature type="transmembrane region" description="Helical" evidence="2">
    <location>
        <begin position="155"/>
        <end position="178"/>
    </location>
</feature>
<accession>A0AB34JEW5</accession>
<feature type="compositionally biased region" description="Pro residues" evidence="1">
    <location>
        <begin position="390"/>
        <end position="405"/>
    </location>
</feature>
<gene>
    <name evidence="3" type="ORF">AB1Y20_022979</name>
</gene>
<dbReference type="Proteomes" id="UP001515480">
    <property type="component" value="Unassembled WGS sequence"/>
</dbReference>
<keyword evidence="2" id="KW-0472">Membrane</keyword>
<proteinExistence type="predicted"/>
<sequence length="870" mass="91483">MLWEITPLSESSGEDRSREMSWSSVYMTPNKPPHESPERMPPAPAWVQRSARRYCTALTVAALGHGLFCSLLSPVALTLLGDDWQALAMIRGALCVGALFPVPSLLQSVQRYVRAALVAHALVWFLLLPAAFVAFGPHFVRPAAIRIEGTSRTLALWACVALALFLDGVASAVATSACSAARLEHQLRSEFEMAAPNKLIQRLRWRFGFAFEAGTIGLAPLLSVGAWAALSTCAASCARWPWLDALLAAAFALTTVLISLIAALTIHRFTPPPKPEFTPALPEVAPTCFGARRSLTLSDVIERPSGVWSESAEDWLSPPGYFGQPRPFICDGSVPLEAPHPTLHSGPHIRPSAFLQAQAAHAAQAQAIAHAAASRIVAEQLDRAAGGGTRPPPHPPTPPAPPPSLFPSHPVLSLRANLLAAAPHRGAFAACALLAWMRACEEGALLVLLPLCCARLRAPPHLWGAAVAATAAALLRGGSYLALLLRLLCRGACRWCRRRCASRNALSPCALPIGDTPVATPNTTPSRANPSFTQASPLTPAPAASRFSLPPATRGGPASAVPFAPLPRAHAPPDPPAASHEAPPADLSRHVRRVALCAIGGLQLLPGGYELLRALPSHHYAAELTLLGAALLFGLLFARPRASLARALAERCSGRQASRAQVRAVGARGARRGGAEADCEASARASALEAVEGLGQLLTLLVQVGCCAAYGLLSPRVAFWGASALGSLLLAAPPIALAGGALWDSFAQRRTVEPHATHLLSDHEGGPPSPIHSPQNSHEPYSHPEDGKPSKVGQDESMVTPRIALVEADTPSTAVLSELRSERSGASLPSQSRSANLLQADVSTSANEFSRSIASCDKENAVLKGSPSPH</sequence>
<feature type="transmembrane region" description="Helical" evidence="2">
    <location>
        <begin position="242"/>
        <end position="266"/>
    </location>
</feature>
<reference evidence="3 4" key="1">
    <citation type="journal article" date="2024" name="Science">
        <title>Giant polyketide synthase enzymes in the biosynthesis of giant marine polyether toxins.</title>
        <authorList>
            <person name="Fallon T.R."/>
            <person name="Shende V.V."/>
            <person name="Wierzbicki I.H."/>
            <person name="Pendleton A.L."/>
            <person name="Watervoot N.F."/>
            <person name="Auber R.P."/>
            <person name="Gonzalez D.J."/>
            <person name="Wisecaver J.H."/>
            <person name="Moore B.S."/>
        </authorList>
    </citation>
    <scope>NUCLEOTIDE SEQUENCE [LARGE SCALE GENOMIC DNA]</scope>
    <source>
        <strain evidence="3 4">12B1</strain>
    </source>
</reference>
<evidence type="ECO:0000256" key="2">
    <source>
        <dbReference type="SAM" id="Phobius"/>
    </source>
</evidence>
<comment type="caution">
    <text evidence="3">The sequence shown here is derived from an EMBL/GenBank/DDBJ whole genome shotgun (WGS) entry which is preliminary data.</text>
</comment>
<keyword evidence="2" id="KW-1133">Transmembrane helix</keyword>
<feature type="region of interest" description="Disordered" evidence="1">
    <location>
        <begin position="384"/>
        <end position="406"/>
    </location>
</feature>
<evidence type="ECO:0000256" key="1">
    <source>
        <dbReference type="SAM" id="MobiDB-lite"/>
    </source>
</evidence>
<dbReference type="EMBL" id="JBGBPQ010000009">
    <property type="protein sequence ID" value="KAL1519458.1"/>
    <property type="molecule type" value="Genomic_DNA"/>
</dbReference>
<dbReference type="AlphaFoldDB" id="A0AB34JEW5"/>
<feature type="transmembrane region" description="Helical" evidence="2">
    <location>
        <begin position="463"/>
        <end position="489"/>
    </location>
</feature>
<feature type="region of interest" description="Disordered" evidence="1">
    <location>
        <begin position="518"/>
        <end position="584"/>
    </location>
</feature>
<feature type="transmembrane region" description="Helical" evidence="2">
    <location>
        <begin position="113"/>
        <end position="135"/>
    </location>
</feature>
<feature type="transmembrane region" description="Helical" evidence="2">
    <location>
        <begin position="86"/>
        <end position="106"/>
    </location>
</feature>
<feature type="compositionally biased region" description="Polar residues" evidence="1">
    <location>
        <begin position="519"/>
        <end position="537"/>
    </location>
</feature>
<name>A0AB34JEW5_PRYPA</name>
<evidence type="ECO:0000313" key="4">
    <source>
        <dbReference type="Proteomes" id="UP001515480"/>
    </source>
</evidence>
<evidence type="ECO:0000313" key="3">
    <source>
        <dbReference type="EMBL" id="KAL1519458.1"/>
    </source>
</evidence>
<organism evidence="3 4">
    <name type="scientific">Prymnesium parvum</name>
    <name type="common">Toxic golden alga</name>
    <dbReference type="NCBI Taxonomy" id="97485"/>
    <lineage>
        <taxon>Eukaryota</taxon>
        <taxon>Haptista</taxon>
        <taxon>Haptophyta</taxon>
        <taxon>Prymnesiophyceae</taxon>
        <taxon>Prymnesiales</taxon>
        <taxon>Prymnesiaceae</taxon>
        <taxon>Prymnesium</taxon>
    </lineage>
</organism>
<feature type="transmembrane region" description="Helical" evidence="2">
    <location>
        <begin position="57"/>
        <end position="80"/>
    </location>
</feature>
<keyword evidence="2" id="KW-0812">Transmembrane</keyword>
<feature type="transmembrane region" description="Helical" evidence="2">
    <location>
        <begin position="207"/>
        <end position="230"/>
    </location>
</feature>
<evidence type="ECO:0008006" key="5">
    <source>
        <dbReference type="Google" id="ProtNLM"/>
    </source>
</evidence>
<feature type="compositionally biased region" description="Basic and acidic residues" evidence="1">
    <location>
        <begin position="780"/>
        <end position="789"/>
    </location>
</feature>
<protein>
    <recommendedName>
        <fullName evidence="5">Solute carrier family 40 protein</fullName>
    </recommendedName>
</protein>
<keyword evidence="4" id="KW-1185">Reference proteome</keyword>
<feature type="region of interest" description="Disordered" evidence="1">
    <location>
        <begin position="1"/>
        <end position="42"/>
    </location>
</feature>